<dbReference type="Pfam" id="PF04717">
    <property type="entry name" value="Phage_base_V"/>
    <property type="match status" value="1"/>
</dbReference>
<dbReference type="InterPro" id="IPR013046">
    <property type="entry name" value="GpV/Gp45"/>
</dbReference>
<evidence type="ECO:0000313" key="3">
    <source>
        <dbReference type="EMBL" id="WRQ13163.1"/>
    </source>
</evidence>
<reference evidence="3" key="1">
    <citation type="submission" date="2023-12" db="EMBL/GenBank/DDBJ databases">
        <title>Characterization of Burkholderia phage.</title>
        <authorList>
            <person name="Askoura M."/>
        </authorList>
    </citation>
    <scope>NUCLEOTIDE SEQUENCE</scope>
</reference>
<proteinExistence type="predicted"/>
<dbReference type="InterPro" id="IPR037026">
    <property type="entry name" value="Vgr_OB-fold_dom_sf"/>
</dbReference>
<dbReference type="InterPro" id="IPR006531">
    <property type="entry name" value="Gp5/Vgr_OB"/>
</dbReference>
<sequence length="219" mass="22897">MNSNESSRQSLNGIRKGTVESVEGALCRVVSGDLHTDWIQWFSPFAGESIEWHAPSIGEGVMLLCPSGDPAQAVALRGYFSEDFPPPSTDPAKHMRVYRDGASIEYDMAAHVLNAVFPDGGTVNITAPGAVNVTTQKATVKADDVTLDAKQTTVTGAMTVKGPFAFESGMTGSAGASGGSTMKINGAADFTGEVKSQGISLPKHTHREQGDGNLVSAPQ</sequence>
<feature type="region of interest" description="Disordered" evidence="1">
    <location>
        <begin position="197"/>
        <end position="219"/>
    </location>
</feature>
<accession>A0AAU0UWT1</accession>
<protein>
    <submittedName>
        <fullName evidence="3">Baseplate assembly protein V</fullName>
    </submittedName>
</protein>
<organism evidence="3">
    <name type="scientific">Burkholderia phage vB_BceM_CEP1</name>
    <dbReference type="NCBI Taxonomy" id="3113641"/>
    <lineage>
        <taxon>Viruses</taxon>
        <taxon>Duplodnaviria</taxon>
        <taxon>Heunggongvirae</taxon>
        <taxon>Uroviricota</taxon>
        <taxon>Caudoviricetes</taxon>
        <taxon>Peduoviridae</taxon>
        <taxon>Kisquattuordecimvirus</taxon>
    </lineage>
</organism>
<dbReference type="Gene3D" id="2.40.50.230">
    <property type="entry name" value="Gp5 N-terminal domain"/>
    <property type="match status" value="1"/>
</dbReference>
<dbReference type="NCBIfam" id="TIGR01644">
    <property type="entry name" value="phage_P2_V"/>
    <property type="match status" value="1"/>
</dbReference>
<name>A0AAU0UWT1_9CAUD</name>
<evidence type="ECO:0000256" key="1">
    <source>
        <dbReference type="SAM" id="MobiDB-lite"/>
    </source>
</evidence>
<dbReference type="EMBL" id="PP058116">
    <property type="protein sequence ID" value="WRQ13163.1"/>
    <property type="molecule type" value="Genomic_DNA"/>
</dbReference>
<dbReference type="Gene3D" id="6.20.150.10">
    <property type="match status" value="1"/>
</dbReference>
<feature type="domain" description="Gp5/Type VI secretion system Vgr protein OB-fold" evidence="2">
    <location>
        <begin position="16"/>
        <end position="80"/>
    </location>
</feature>
<evidence type="ECO:0000259" key="2">
    <source>
        <dbReference type="Pfam" id="PF04717"/>
    </source>
</evidence>